<dbReference type="Proteomes" id="UP000239872">
    <property type="component" value="Unassembled WGS sequence"/>
</dbReference>
<organism evidence="1 2">
    <name type="scientific">Flavipsychrobacter stenotrophus</name>
    <dbReference type="NCBI Taxonomy" id="2077091"/>
    <lineage>
        <taxon>Bacteria</taxon>
        <taxon>Pseudomonadati</taxon>
        <taxon>Bacteroidota</taxon>
        <taxon>Chitinophagia</taxon>
        <taxon>Chitinophagales</taxon>
        <taxon>Chitinophagaceae</taxon>
        <taxon>Flavipsychrobacter</taxon>
    </lineage>
</organism>
<comment type="caution">
    <text evidence="1">The sequence shown here is derived from an EMBL/GenBank/DDBJ whole genome shotgun (WGS) entry which is preliminary data.</text>
</comment>
<proteinExistence type="predicted"/>
<evidence type="ECO:0000313" key="2">
    <source>
        <dbReference type="Proteomes" id="UP000239872"/>
    </source>
</evidence>
<accession>A0A2S7T0T2</accession>
<dbReference type="RefSeq" id="WP_105037693.1">
    <property type="nucleotide sequence ID" value="NZ_PPSL01000001.1"/>
</dbReference>
<gene>
    <name evidence="1" type="ORF">CJD36_003430</name>
</gene>
<name>A0A2S7T0T2_9BACT</name>
<keyword evidence="2" id="KW-1185">Reference proteome</keyword>
<evidence type="ECO:0000313" key="1">
    <source>
        <dbReference type="EMBL" id="PQJ12809.1"/>
    </source>
</evidence>
<protein>
    <submittedName>
        <fullName evidence="1">Uncharacterized protein</fullName>
    </submittedName>
</protein>
<reference evidence="1 2" key="1">
    <citation type="submission" date="2018-01" db="EMBL/GenBank/DDBJ databases">
        <title>A novel member of the phylum Bacteroidetes isolated from glacier ice.</title>
        <authorList>
            <person name="Liu Q."/>
            <person name="Xin Y.-H."/>
        </authorList>
    </citation>
    <scope>NUCLEOTIDE SEQUENCE [LARGE SCALE GENOMIC DNA]</scope>
    <source>
        <strain evidence="1 2">RB1R16</strain>
    </source>
</reference>
<dbReference type="EMBL" id="PPSL01000001">
    <property type="protein sequence ID" value="PQJ12809.1"/>
    <property type="molecule type" value="Genomic_DNA"/>
</dbReference>
<dbReference type="AlphaFoldDB" id="A0A2S7T0T2"/>
<sequence>MENVVYVLLRGHVGYNTFEGIYKDFDVAKKMKTDEHVIWSNKIDSEQVINDTIYVAQAWDVAAHIHIYSGIFYSYEKPKDWLGEKSMILQYKLTQME</sequence>